<dbReference type="GO" id="GO:0016020">
    <property type="term" value="C:membrane"/>
    <property type="evidence" value="ECO:0007669"/>
    <property type="project" value="UniProtKB-SubCell"/>
</dbReference>
<evidence type="ECO:0000256" key="11">
    <source>
        <dbReference type="ARBA" id="ARBA00023136"/>
    </source>
</evidence>
<dbReference type="Pfam" id="PF02434">
    <property type="entry name" value="Fringe"/>
    <property type="match status" value="1"/>
</dbReference>
<keyword evidence="8" id="KW-0547">Nucleotide-binding</keyword>
<dbReference type="GO" id="GO:0016263">
    <property type="term" value="F:glycoprotein-N-acetylgalactosamine 3-beta-galactosyltransferase activity"/>
    <property type="evidence" value="ECO:0007669"/>
    <property type="project" value="UniProtKB-EC"/>
</dbReference>
<dbReference type="PANTHER" id="PTHR23033">
    <property type="entry name" value="BETA1,3-GALACTOSYLTRANSFERASE"/>
    <property type="match status" value="1"/>
</dbReference>
<proteinExistence type="evidence at transcript level"/>
<keyword evidence="9" id="KW-0735">Signal-anchor</keyword>
<comment type="subcellular location">
    <subcellularLocation>
        <location evidence="1">Membrane</location>
        <topology evidence="1">Single-pass type II membrane protein</topology>
    </subcellularLocation>
</comment>
<reference evidence="13" key="1">
    <citation type="journal article" date="2011" name="Genome Res.">
        <title>Deep small RNA sequencing from the nematode Ascaris reveals conservation, functional diversification, and novel developmental profiles.</title>
        <authorList>
            <person name="Wang J."/>
            <person name="Czech B."/>
            <person name="Crunk A."/>
            <person name="Wallace A."/>
            <person name="Mitreva M."/>
            <person name="Hannon G.J."/>
            <person name="Davis R.E."/>
        </authorList>
    </citation>
    <scope>NUCLEOTIDE SEQUENCE</scope>
</reference>
<evidence type="ECO:0000256" key="5">
    <source>
        <dbReference type="ARBA" id="ARBA00022676"/>
    </source>
</evidence>
<keyword evidence="6 13" id="KW-0808">Transferase</keyword>
<keyword evidence="5" id="KW-0328">Glycosyltransferase</keyword>
<organism evidence="13">
    <name type="scientific">Ascaris suum</name>
    <name type="common">Pig roundworm</name>
    <name type="synonym">Ascaris lumbricoides</name>
    <dbReference type="NCBI Taxonomy" id="6253"/>
    <lineage>
        <taxon>Eukaryota</taxon>
        <taxon>Metazoa</taxon>
        <taxon>Ecdysozoa</taxon>
        <taxon>Nematoda</taxon>
        <taxon>Chromadorea</taxon>
        <taxon>Rhabditida</taxon>
        <taxon>Spirurina</taxon>
        <taxon>Ascaridomorpha</taxon>
        <taxon>Ascaridoidea</taxon>
        <taxon>Ascarididae</taxon>
        <taxon>Ascaris</taxon>
    </lineage>
</organism>
<dbReference type="InterPro" id="IPR026050">
    <property type="entry name" value="C1GALT1/C1GALT1_chp1"/>
</dbReference>
<dbReference type="PANTHER" id="PTHR23033:SF14">
    <property type="entry name" value="GLYCOPROTEIN-N-ACETYLGALACTOSAMINE 3-BETA-GALACTOSYLTRANSFERASE 1-RELATED"/>
    <property type="match status" value="1"/>
</dbReference>
<evidence type="ECO:0000313" key="13">
    <source>
        <dbReference type="EMBL" id="ADY42325.1"/>
    </source>
</evidence>
<evidence type="ECO:0000256" key="7">
    <source>
        <dbReference type="ARBA" id="ARBA00022692"/>
    </source>
</evidence>
<keyword evidence="10" id="KW-1133">Transmembrane helix</keyword>
<evidence type="ECO:0000256" key="6">
    <source>
        <dbReference type="ARBA" id="ARBA00022679"/>
    </source>
</evidence>
<evidence type="ECO:0000256" key="2">
    <source>
        <dbReference type="ARBA" id="ARBA00004922"/>
    </source>
</evidence>
<comment type="similarity">
    <text evidence="3">Belongs to the glycosyltransferase 31 family. Beta3-Gal-T subfamily.</text>
</comment>
<evidence type="ECO:0000256" key="8">
    <source>
        <dbReference type="ARBA" id="ARBA00022741"/>
    </source>
</evidence>
<dbReference type="Gene3D" id="3.90.550.50">
    <property type="match status" value="1"/>
</dbReference>
<evidence type="ECO:0000256" key="3">
    <source>
        <dbReference type="ARBA" id="ARBA00006462"/>
    </source>
</evidence>
<dbReference type="AlphaFoldDB" id="F1KWS1"/>
<evidence type="ECO:0000256" key="4">
    <source>
        <dbReference type="ARBA" id="ARBA00012557"/>
    </source>
</evidence>
<dbReference type="EC" id="2.4.1.122" evidence="4"/>
<name>F1KWS1_ASCSU</name>
<comment type="pathway">
    <text evidence="2">Protein modification; protein glycosylation.</text>
</comment>
<evidence type="ECO:0000256" key="9">
    <source>
        <dbReference type="ARBA" id="ARBA00022968"/>
    </source>
</evidence>
<evidence type="ECO:0000256" key="10">
    <source>
        <dbReference type="ARBA" id="ARBA00022989"/>
    </source>
</evidence>
<evidence type="ECO:0000256" key="1">
    <source>
        <dbReference type="ARBA" id="ARBA00004606"/>
    </source>
</evidence>
<dbReference type="EMBL" id="JI167175">
    <property type="protein sequence ID" value="ADY42325.1"/>
    <property type="molecule type" value="mRNA"/>
</dbReference>
<dbReference type="InterPro" id="IPR003378">
    <property type="entry name" value="Fringe-like_glycosylTrfase"/>
</dbReference>
<keyword evidence="11" id="KW-0472">Membrane</keyword>
<evidence type="ECO:0000259" key="12">
    <source>
        <dbReference type="Pfam" id="PF02434"/>
    </source>
</evidence>
<sequence>MLFDSAGVSLVDAPKFCLLRNESECITRFTEPNYENCSGGVTNEDVFFAVKTFSGYHKTRVVVVKRTWAKTVKYIEYFSDTTDHYVPTIDLGINNTQRGHCSKTLAILKHFLQHDEVTHSRWLVVVDDDTLLSAPRLYRLLSCYSPQKKLIIGERYGYGFSADGHSGYDYPTGGAGMIFSRSAVRLLVSSCHCPHIDSPDDMIIGWLCSRHLFNEVVGGDIDGPPTCSVCVRGNSRFRSCILGHSIKPVQSTTLLFICSGYYLFRSTSSTRSIPMKYTCRGCTMLMQYQPVAHYISSFNPSLLGI</sequence>
<keyword evidence="7" id="KW-0812">Transmembrane</keyword>
<feature type="domain" description="Fringe-like glycosyltransferase" evidence="12">
    <location>
        <begin position="41"/>
        <end position="212"/>
    </location>
</feature>
<accession>F1KWS1</accession>
<protein>
    <recommendedName>
        <fullName evidence="4">N-acetylgalactosaminide beta-1,3-galactosyltransferase</fullName>
        <ecNumber evidence="4">2.4.1.122</ecNumber>
    </recommendedName>
</protein>
<dbReference type="GO" id="GO:0000166">
    <property type="term" value="F:nucleotide binding"/>
    <property type="evidence" value="ECO:0007669"/>
    <property type="project" value="UniProtKB-KW"/>
</dbReference>